<protein>
    <recommendedName>
        <fullName evidence="1">Retrotransposon gag domain-containing protein</fullName>
    </recommendedName>
</protein>
<evidence type="ECO:0000259" key="1">
    <source>
        <dbReference type="Pfam" id="PF03732"/>
    </source>
</evidence>
<organism evidence="2 3">
    <name type="scientific">Coffea arabica</name>
    <name type="common">Arabian coffee</name>
    <dbReference type="NCBI Taxonomy" id="13443"/>
    <lineage>
        <taxon>Eukaryota</taxon>
        <taxon>Viridiplantae</taxon>
        <taxon>Streptophyta</taxon>
        <taxon>Embryophyta</taxon>
        <taxon>Tracheophyta</taxon>
        <taxon>Spermatophyta</taxon>
        <taxon>Magnoliopsida</taxon>
        <taxon>eudicotyledons</taxon>
        <taxon>Gunneridae</taxon>
        <taxon>Pentapetalae</taxon>
        <taxon>asterids</taxon>
        <taxon>lamiids</taxon>
        <taxon>Gentianales</taxon>
        <taxon>Rubiaceae</taxon>
        <taxon>Ixoroideae</taxon>
        <taxon>Gardenieae complex</taxon>
        <taxon>Bertiereae - Coffeeae clade</taxon>
        <taxon>Coffeeae</taxon>
        <taxon>Coffea</taxon>
    </lineage>
</organism>
<evidence type="ECO:0000313" key="3">
    <source>
        <dbReference type="RefSeq" id="XP_071901025.1"/>
    </source>
</evidence>
<feature type="domain" description="Retrotransposon gag" evidence="1">
    <location>
        <begin position="18"/>
        <end position="114"/>
    </location>
</feature>
<name>A0ABM4U167_COFAR</name>
<dbReference type="PANTHER" id="PTHR34482">
    <property type="entry name" value="DNA DAMAGE-INDUCIBLE PROTEIN 1-LIKE"/>
    <property type="match status" value="1"/>
</dbReference>
<dbReference type="PANTHER" id="PTHR34482:SF36">
    <property type="entry name" value="RETROTRANSPOSON GAG DOMAIN-CONTAINING PROTEIN"/>
    <property type="match status" value="1"/>
</dbReference>
<proteinExistence type="predicted"/>
<dbReference type="Proteomes" id="UP001652660">
    <property type="component" value="Chromosome 4c"/>
</dbReference>
<dbReference type="InterPro" id="IPR005162">
    <property type="entry name" value="Retrotrans_gag_dom"/>
</dbReference>
<dbReference type="RefSeq" id="XP_071901025.1">
    <property type="nucleotide sequence ID" value="XM_072044924.1"/>
</dbReference>
<reference evidence="3" key="1">
    <citation type="submission" date="2025-08" db="UniProtKB">
        <authorList>
            <consortium name="RefSeq"/>
        </authorList>
    </citation>
    <scope>IDENTIFICATION</scope>
    <source>
        <tissue evidence="3">Leaves</tissue>
    </source>
</reference>
<accession>A0ABM4U167</accession>
<dbReference type="GeneID" id="140004779"/>
<keyword evidence="2" id="KW-1185">Reference proteome</keyword>
<dbReference type="Pfam" id="PF03732">
    <property type="entry name" value="Retrotrans_gag"/>
    <property type="match status" value="1"/>
</dbReference>
<gene>
    <name evidence="3" type="primary">LOC140004779</name>
</gene>
<evidence type="ECO:0000313" key="2">
    <source>
        <dbReference type="Proteomes" id="UP001652660"/>
    </source>
</evidence>
<sequence length="136" mass="16099">MTNIFATLDYTEERQVTFAVFQFEGAARVWWNVIRGKWERAQTSWTWENLLREFNEKFLPPLVQEKREDEFTKVKQGASSVAEYEEKFTKLSRYAPELVVTERRRIRRFVQGLNVEIQKGLAADQISTFTEALEKA</sequence>